<feature type="region of interest" description="Disordered" evidence="1">
    <location>
        <begin position="1"/>
        <end position="46"/>
    </location>
</feature>
<organism evidence="2 3">
    <name type="scientific">Hevea brasiliensis</name>
    <name type="common">Para rubber tree</name>
    <name type="synonym">Siphonia brasiliensis</name>
    <dbReference type="NCBI Taxonomy" id="3981"/>
    <lineage>
        <taxon>Eukaryota</taxon>
        <taxon>Viridiplantae</taxon>
        <taxon>Streptophyta</taxon>
        <taxon>Embryophyta</taxon>
        <taxon>Tracheophyta</taxon>
        <taxon>Spermatophyta</taxon>
        <taxon>Magnoliopsida</taxon>
        <taxon>eudicotyledons</taxon>
        <taxon>Gunneridae</taxon>
        <taxon>Pentapetalae</taxon>
        <taxon>rosids</taxon>
        <taxon>fabids</taxon>
        <taxon>Malpighiales</taxon>
        <taxon>Euphorbiaceae</taxon>
        <taxon>Crotonoideae</taxon>
        <taxon>Micrandreae</taxon>
        <taxon>Hevea</taxon>
    </lineage>
</organism>
<proteinExistence type="predicted"/>
<accession>A0A6A6MTE0</accession>
<dbReference type="Proteomes" id="UP000467840">
    <property type="component" value="Chromosome 15"/>
</dbReference>
<protein>
    <submittedName>
        <fullName evidence="2">Uncharacterized protein</fullName>
    </submittedName>
</protein>
<evidence type="ECO:0000313" key="2">
    <source>
        <dbReference type="EMBL" id="KAF2315678.1"/>
    </source>
</evidence>
<dbReference type="AlphaFoldDB" id="A0A6A6MTE0"/>
<evidence type="ECO:0000256" key="1">
    <source>
        <dbReference type="SAM" id="MobiDB-lite"/>
    </source>
</evidence>
<name>A0A6A6MTE0_HEVBR</name>
<dbReference type="EMBL" id="JAAGAX010000005">
    <property type="protein sequence ID" value="KAF2315678.1"/>
    <property type="molecule type" value="Genomic_DNA"/>
</dbReference>
<reference evidence="2 3" key="1">
    <citation type="journal article" date="2020" name="Mol. Plant">
        <title>The Chromosome-Based Rubber Tree Genome Provides New Insights into Spurge Genome Evolution and Rubber Biosynthesis.</title>
        <authorList>
            <person name="Liu J."/>
            <person name="Shi C."/>
            <person name="Shi C.C."/>
            <person name="Li W."/>
            <person name="Zhang Q.J."/>
            <person name="Zhang Y."/>
            <person name="Li K."/>
            <person name="Lu H.F."/>
            <person name="Shi C."/>
            <person name="Zhu S.T."/>
            <person name="Xiao Z.Y."/>
            <person name="Nan H."/>
            <person name="Yue Y."/>
            <person name="Zhu X.G."/>
            <person name="Wu Y."/>
            <person name="Hong X.N."/>
            <person name="Fan G.Y."/>
            <person name="Tong Y."/>
            <person name="Zhang D."/>
            <person name="Mao C.L."/>
            <person name="Liu Y.L."/>
            <person name="Hao S.J."/>
            <person name="Liu W.Q."/>
            <person name="Lv M.Q."/>
            <person name="Zhang H.B."/>
            <person name="Liu Y."/>
            <person name="Hu-Tang G.R."/>
            <person name="Wang J.P."/>
            <person name="Wang J.H."/>
            <person name="Sun Y.H."/>
            <person name="Ni S.B."/>
            <person name="Chen W.B."/>
            <person name="Zhang X.C."/>
            <person name="Jiao Y.N."/>
            <person name="Eichler E.E."/>
            <person name="Li G.H."/>
            <person name="Liu X."/>
            <person name="Gao L.Z."/>
        </authorList>
    </citation>
    <scope>NUCLEOTIDE SEQUENCE [LARGE SCALE GENOMIC DNA]</scope>
    <source>
        <strain evidence="3">cv. GT1</strain>
        <tissue evidence="2">Leaf</tissue>
    </source>
</reference>
<sequence>MSRSTFKKSPNGAVAHQGGVPSSSRRSRGKPERKRSPKTASRVGAWGKVNGTKRAREGHTCFQALNSREGQLMASGASRVGHSYGYGSETIPLYQSHPGVLAILPNGGVLADATQCCEIDFKKESIVQFIVSASYPVITFGPFASHTTILKSLSHAIGEVRKLQERANCRPTNKGVCEQNLESAIEWGSMGLVVALAL</sequence>
<comment type="caution">
    <text evidence="2">The sequence shown here is derived from an EMBL/GenBank/DDBJ whole genome shotgun (WGS) entry which is preliminary data.</text>
</comment>
<evidence type="ECO:0000313" key="3">
    <source>
        <dbReference type="Proteomes" id="UP000467840"/>
    </source>
</evidence>
<gene>
    <name evidence="2" type="ORF">GH714_040206</name>
</gene>
<keyword evidence="3" id="KW-1185">Reference proteome</keyword>
<feature type="compositionally biased region" description="Basic residues" evidence="1">
    <location>
        <begin position="25"/>
        <end position="37"/>
    </location>
</feature>